<dbReference type="Gene3D" id="2.160.10.10">
    <property type="entry name" value="Hexapeptide repeat proteins"/>
    <property type="match status" value="1"/>
</dbReference>
<dbReference type="InterPro" id="IPR011004">
    <property type="entry name" value="Trimer_LpxA-like_sf"/>
</dbReference>
<accession>A0A419V3T7</accession>
<keyword evidence="6" id="KW-1185">Reference proteome</keyword>
<feature type="domain" description="Nucleotidyl transferase" evidence="3">
    <location>
        <begin position="17"/>
        <end position="212"/>
    </location>
</feature>
<dbReference type="Pfam" id="PF24894">
    <property type="entry name" value="Hexapep_GlmU"/>
    <property type="match status" value="1"/>
</dbReference>
<dbReference type="InterPro" id="IPR011831">
    <property type="entry name" value="ADP-Glc_PPase"/>
</dbReference>
<dbReference type="Pfam" id="PF00483">
    <property type="entry name" value="NTP_transferase"/>
    <property type="match status" value="1"/>
</dbReference>
<dbReference type="CDD" id="cd02508">
    <property type="entry name" value="ADP_Glucose_PP"/>
    <property type="match status" value="1"/>
</dbReference>
<comment type="similarity">
    <text evidence="1">Belongs to the bacterial/plant glucose-1-phosphate adenylyltransferase family.</text>
</comment>
<dbReference type="CDD" id="cd04651">
    <property type="entry name" value="LbH_G1P_AT_C"/>
    <property type="match status" value="1"/>
</dbReference>
<dbReference type="InterPro" id="IPR029044">
    <property type="entry name" value="Nucleotide-diphossugar_trans"/>
</dbReference>
<dbReference type="InterPro" id="IPR005835">
    <property type="entry name" value="NTP_transferase_dom"/>
</dbReference>
<organism evidence="5 6">
    <name type="scientific">Sinobaca qinghaiensis</name>
    <dbReference type="NCBI Taxonomy" id="342944"/>
    <lineage>
        <taxon>Bacteria</taxon>
        <taxon>Bacillati</taxon>
        <taxon>Bacillota</taxon>
        <taxon>Bacilli</taxon>
        <taxon>Bacillales</taxon>
        <taxon>Sporolactobacillaceae</taxon>
        <taxon>Sinobaca</taxon>
    </lineage>
</organism>
<feature type="domain" description="Glucose-1-phosphate adenylyltransferase/Bifunctional protein GlmU-like C-terminal hexapeptide" evidence="4">
    <location>
        <begin position="282"/>
        <end position="351"/>
    </location>
</feature>
<sequence>MAKMMGVINLDSEYSNLNELTYFRSGAAVPFAGRYRLIDFTLSNMSNANIHDIAIFAREKYRSLMDHLGTGSDWDLDRKRGGLFILPPDWNDPSDISRGDLQHFHNNRDFFERSSAEYVFLSGSQCIMNLPISEALDKHISSDADVTLISASLSDEDREDNSYLKLQTDENGAVTAFSHDRSLPSIFTGMYIIKKSLLMELVDECINNEKENFFLNGIKDNLHKLSVQTYHHEGYTAFIQSLKSYYKQNMRLLNTDHYQTLFFENQRIYTKVKDEPPTKYGDSAEVNHSLVANGCTIEGEVSNSILFRGVTVEKGAVVKDSIILQRCHIKADSTIDYSIIDKDSTIASGTTLKGIEDRPYVIAKRSVI</sequence>
<dbReference type="GO" id="GO:0005978">
    <property type="term" value="P:glycogen biosynthetic process"/>
    <property type="evidence" value="ECO:0007669"/>
    <property type="project" value="UniProtKB-KW"/>
</dbReference>
<evidence type="ECO:0000259" key="3">
    <source>
        <dbReference type="Pfam" id="PF00483"/>
    </source>
</evidence>
<dbReference type="AlphaFoldDB" id="A0A419V3T7"/>
<evidence type="ECO:0000259" key="4">
    <source>
        <dbReference type="Pfam" id="PF24894"/>
    </source>
</evidence>
<keyword evidence="5" id="KW-0548">Nucleotidyltransferase</keyword>
<dbReference type="NCBIfam" id="TIGR02092">
    <property type="entry name" value="glgD"/>
    <property type="match status" value="1"/>
</dbReference>
<dbReference type="EMBL" id="RAPK01000009">
    <property type="protein sequence ID" value="RKD73179.1"/>
    <property type="molecule type" value="Genomic_DNA"/>
</dbReference>
<dbReference type="SUPFAM" id="SSF53448">
    <property type="entry name" value="Nucleotide-diphospho-sugar transferases"/>
    <property type="match status" value="1"/>
</dbReference>
<keyword evidence="2" id="KW-0320">Glycogen biosynthesis</keyword>
<dbReference type="OrthoDB" id="9801810at2"/>
<dbReference type="PANTHER" id="PTHR43523">
    <property type="entry name" value="GLUCOSE-1-PHOSPHATE ADENYLYLTRANSFERASE-RELATED"/>
    <property type="match status" value="1"/>
</dbReference>
<dbReference type="RefSeq" id="WP_120193552.1">
    <property type="nucleotide sequence ID" value="NZ_RAPK01000009.1"/>
</dbReference>
<protein>
    <submittedName>
        <fullName evidence="5">Glucose-1-phosphate adenylyltransferase</fullName>
    </submittedName>
</protein>
<evidence type="ECO:0000256" key="1">
    <source>
        <dbReference type="ARBA" id="ARBA00010443"/>
    </source>
</evidence>
<evidence type="ECO:0000313" key="5">
    <source>
        <dbReference type="EMBL" id="RKD73179.1"/>
    </source>
</evidence>
<gene>
    <name evidence="5" type="ORF">ATL39_2385</name>
</gene>
<dbReference type="Gene3D" id="3.90.550.10">
    <property type="entry name" value="Spore Coat Polysaccharide Biosynthesis Protein SpsA, Chain A"/>
    <property type="match status" value="1"/>
</dbReference>
<keyword evidence="5" id="KW-0808">Transferase</keyword>
<evidence type="ECO:0000256" key="2">
    <source>
        <dbReference type="ARBA" id="ARBA00023056"/>
    </source>
</evidence>
<reference evidence="5 6" key="1">
    <citation type="submission" date="2018-09" db="EMBL/GenBank/DDBJ databases">
        <title>Genomic Encyclopedia of Archaeal and Bacterial Type Strains, Phase II (KMG-II): from individual species to whole genera.</title>
        <authorList>
            <person name="Goeker M."/>
        </authorList>
    </citation>
    <scope>NUCLEOTIDE SEQUENCE [LARGE SCALE GENOMIC DNA]</scope>
    <source>
        <strain evidence="5 6">DSM 17008</strain>
    </source>
</reference>
<comment type="caution">
    <text evidence="5">The sequence shown here is derived from an EMBL/GenBank/DDBJ whole genome shotgun (WGS) entry which is preliminary data.</text>
</comment>
<evidence type="ECO:0000313" key="6">
    <source>
        <dbReference type="Proteomes" id="UP000285120"/>
    </source>
</evidence>
<dbReference type="PANTHER" id="PTHR43523:SF6">
    <property type="entry name" value="GLYCOGEN BIOSYNTHESIS PROTEIN GLGD"/>
    <property type="match status" value="1"/>
</dbReference>
<dbReference type="InterPro" id="IPR056818">
    <property type="entry name" value="GlmU/GlgC-like_hexapep"/>
</dbReference>
<dbReference type="Proteomes" id="UP000285120">
    <property type="component" value="Unassembled WGS sequence"/>
</dbReference>
<dbReference type="SUPFAM" id="SSF51161">
    <property type="entry name" value="Trimeric LpxA-like enzymes"/>
    <property type="match status" value="1"/>
</dbReference>
<dbReference type="GO" id="GO:0008878">
    <property type="term" value="F:glucose-1-phosphate adenylyltransferase activity"/>
    <property type="evidence" value="ECO:0007669"/>
    <property type="project" value="InterPro"/>
</dbReference>
<dbReference type="InterPro" id="IPR011832">
    <property type="entry name" value="GlgDAde_trans"/>
</dbReference>
<proteinExistence type="inferred from homology"/>
<name>A0A419V3T7_9BACL</name>